<organism evidence="2 3">
    <name type="scientific">Siccirubricoccus soli</name>
    <dbReference type="NCBI Taxonomy" id="2899147"/>
    <lineage>
        <taxon>Bacteria</taxon>
        <taxon>Pseudomonadati</taxon>
        <taxon>Pseudomonadota</taxon>
        <taxon>Alphaproteobacteria</taxon>
        <taxon>Acetobacterales</taxon>
        <taxon>Roseomonadaceae</taxon>
        <taxon>Siccirubricoccus</taxon>
    </lineage>
</organism>
<keyword evidence="3" id="KW-1185">Reference proteome</keyword>
<feature type="region of interest" description="Disordered" evidence="1">
    <location>
        <begin position="168"/>
        <end position="201"/>
    </location>
</feature>
<accession>A0ABT1D0H0</accession>
<gene>
    <name evidence="2" type="ORF">JYK14_04365</name>
</gene>
<reference evidence="2 3" key="1">
    <citation type="submission" date="2021-12" db="EMBL/GenBank/DDBJ databases">
        <title>Siccirubricoccus leaddurans sp. nov., a high concentration Zn2+ tolerance bacterium.</title>
        <authorList>
            <person name="Cao Y."/>
        </authorList>
    </citation>
    <scope>NUCLEOTIDE SEQUENCE [LARGE SCALE GENOMIC DNA]</scope>
    <source>
        <strain evidence="2 3">KC 17139</strain>
    </source>
</reference>
<name>A0ABT1D0H0_9PROT</name>
<dbReference type="Proteomes" id="UP001523392">
    <property type="component" value="Unassembled WGS sequence"/>
</dbReference>
<evidence type="ECO:0008006" key="4">
    <source>
        <dbReference type="Google" id="ProtNLM"/>
    </source>
</evidence>
<protein>
    <recommendedName>
        <fullName evidence="4">DUF3304 domain-containing protein</fullName>
    </recommendedName>
</protein>
<comment type="caution">
    <text evidence="2">The sequence shown here is derived from an EMBL/GenBank/DDBJ whole genome shotgun (WGS) entry which is preliminary data.</text>
</comment>
<evidence type="ECO:0000313" key="3">
    <source>
        <dbReference type="Proteomes" id="UP001523392"/>
    </source>
</evidence>
<proteinExistence type="predicted"/>
<dbReference type="RefSeq" id="WP_252952010.1">
    <property type="nucleotide sequence ID" value="NZ_JAFIRR010000024.1"/>
</dbReference>
<sequence length="201" mass="21104">MFIALGLGCLAGGAAAETRTIGVFGAWEAFGGATNDGRPVCGVSTSWQDGRYFGIKYWQGQPHFTVQLIKPSWQIPAGTRVPVALQFDQLGPWTANATGNPATATAGGFVEFTVPFNRLENFLREFRYANAAAVTFRQGSEPMWRLSLSGSNAASQAMADCVSRMAGGMAGKGSGEPTQPYGGPSQPYSPAPQTPVGGGKF</sequence>
<dbReference type="EMBL" id="JAFIRR010000024">
    <property type="protein sequence ID" value="MCO6415411.1"/>
    <property type="molecule type" value="Genomic_DNA"/>
</dbReference>
<evidence type="ECO:0000256" key="1">
    <source>
        <dbReference type="SAM" id="MobiDB-lite"/>
    </source>
</evidence>
<evidence type="ECO:0000313" key="2">
    <source>
        <dbReference type="EMBL" id="MCO6415411.1"/>
    </source>
</evidence>